<evidence type="ECO:0000313" key="1">
    <source>
        <dbReference type="EMBL" id="KAJ7001193.1"/>
    </source>
</evidence>
<proteinExistence type="predicted"/>
<dbReference type="AlphaFoldDB" id="A0AAD6W6R4"/>
<accession>A0AAD6W6R4</accession>
<protein>
    <submittedName>
        <fullName evidence="1">Uncharacterized protein</fullName>
    </submittedName>
</protein>
<name>A0AAD6W6R4_9ROSI</name>
<comment type="caution">
    <text evidence="1">The sequence shown here is derived from an EMBL/GenBank/DDBJ whole genome shotgun (WGS) entry which is preliminary data.</text>
</comment>
<dbReference type="Proteomes" id="UP001164929">
    <property type="component" value="Chromosome 4"/>
</dbReference>
<sequence length="31" mass="3458">MNLKLLTGSRFIQSLVQRAPNLSRKMVAATL</sequence>
<evidence type="ECO:0000313" key="2">
    <source>
        <dbReference type="Proteomes" id="UP001164929"/>
    </source>
</evidence>
<gene>
    <name evidence="1" type="ORF">NC653_011584</name>
</gene>
<dbReference type="EMBL" id="JAQIZT010000004">
    <property type="protein sequence ID" value="KAJ7001193.1"/>
    <property type="molecule type" value="Genomic_DNA"/>
</dbReference>
<keyword evidence="2" id="KW-1185">Reference proteome</keyword>
<organism evidence="1 2">
    <name type="scientific">Populus alba x Populus x berolinensis</name>
    <dbReference type="NCBI Taxonomy" id="444605"/>
    <lineage>
        <taxon>Eukaryota</taxon>
        <taxon>Viridiplantae</taxon>
        <taxon>Streptophyta</taxon>
        <taxon>Embryophyta</taxon>
        <taxon>Tracheophyta</taxon>
        <taxon>Spermatophyta</taxon>
        <taxon>Magnoliopsida</taxon>
        <taxon>eudicotyledons</taxon>
        <taxon>Gunneridae</taxon>
        <taxon>Pentapetalae</taxon>
        <taxon>rosids</taxon>
        <taxon>fabids</taxon>
        <taxon>Malpighiales</taxon>
        <taxon>Salicaceae</taxon>
        <taxon>Saliceae</taxon>
        <taxon>Populus</taxon>
    </lineage>
</organism>
<reference evidence="1 2" key="1">
    <citation type="journal article" date="2023" name="Mol. Ecol. Resour.">
        <title>Chromosome-level genome assembly of a triploid poplar Populus alba 'Berolinensis'.</title>
        <authorList>
            <person name="Chen S."/>
            <person name="Yu Y."/>
            <person name="Wang X."/>
            <person name="Wang S."/>
            <person name="Zhang T."/>
            <person name="Zhou Y."/>
            <person name="He R."/>
            <person name="Meng N."/>
            <person name="Wang Y."/>
            <person name="Liu W."/>
            <person name="Liu Z."/>
            <person name="Liu J."/>
            <person name="Guo Q."/>
            <person name="Huang H."/>
            <person name="Sederoff R.R."/>
            <person name="Wang G."/>
            <person name="Qu G."/>
            <person name="Chen S."/>
        </authorList>
    </citation>
    <scope>NUCLEOTIDE SEQUENCE [LARGE SCALE GENOMIC DNA]</scope>
    <source>
        <strain evidence="1">SC-2020</strain>
    </source>
</reference>